<dbReference type="Proteomes" id="UP001181355">
    <property type="component" value="Chromosome"/>
</dbReference>
<proteinExistence type="predicted"/>
<dbReference type="EMBL" id="CP133720">
    <property type="protein sequence ID" value="WMW80873.1"/>
    <property type="molecule type" value="Genomic_DNA"/>
</dbReference>
<feature type="domain" description="DUF5071" evidence="1">
    <location>
        <begin position="6"/>
        <end position="123"/>
    </location>
</feature>
<evidence type="ECO:0000259" key="1">
    <source>
        <dbReference type="Pfam" id="PF16804"/>
    </source>
</evidence>
<dbReference type="InterPro" id="IPR031837">
    <property type="entry name" value="DUF5071"/>
</dbReference>
<dbReference type="Pfam" id="PF16804">
    <property type="entry name" value="DUF5071"/>
    <property type="match status" value="1"/>
</dbReference>
<dbReference type="Gene3D" id="1.25.40.750">
    <property type="entry name" value="Domain of unknown function DUF5071"/>
    <property type="match status" value="1"/>
</dbReference>
<organism evidence="2 3">
    <name type="scientific">Undibacterium cyanobacteriorum</name>
    <dbReference type="NCBI Taxonomy" id="3073561"/>
    <lineage>
        <taxon>Bacteria</taxon>
        <taxon>Pseudomonadati</taxon>
        <taxon>Pseudomonadota</taxon>
        <taxon>Betaproteobacteria</taxon>
        <taxon>Burkholderiales</taxon>
        <taxon>Oxalobacteraceae</taxon>
        <taxon>Undibacterium</taxon>
    </lineage>
</organism>
<name>A0ABY9RI32_9BURK</name>
<dbReference type="CDD" id="cd11743">
    <property type="entry name" value="Cthe_2751_like"/>
    <property type="match status" value="1"/>
</dbReference>
<sequence length="127" mass="14340">MKNIELIPRDKLDLERAEAAVAAGYPAVAPILPELMEWMQDMNWPVARALQALLAGIGSPLEPHIRRVLESDDLIWKYGVLRWIVAESPELIAIFTPDLQRLSMQANVAEQAEELDVLAHEILQKFC</sequence>
<evidence type="ECO:0000313" key="2">
    <source>
        <dbReference type="EMBL" id="WMW80873.1"/>
    </source>
</evidence>
<gene>
    <name evidence="2" type="ORF">RF679_01000</name>
</gene>
<reference evidence="2" key="1">
    <citation type="submission" date="2023-09" db="EMBL/GenBank/DDBJ databases">
        <title>Undibacterium sp. 20NA77.5 isolated from freshwater.</title>
        <authorList>
            <person name="Le V."/>
            <person name="Ko S.-R."/>
            <person name="Ahn C.-Y."/>
            <person name="Oh H.-M."/>
        </authorList>
    </citation>
    <scope>NUCLEOTIDE SEQUENCE</scope>
    <source>
        <strain evidence="2">20NA77.5</strain>
    </source>
</reference>
<keyword evidence="3" id="KW-1185">Reference proteome</keyword>
<accession>A0ABY9RI32</accession>
<dbReference type="RefSeq" id="WP_309482364.1">
    <property type="nucleotide sequence ID" value="NZ_CP133720.1"/>
</dbReference>
<protein>
    <submittedName>
        <fullName evidence="2">DUF5071 domain-containing protein</fullName>
    </submittedName>
</protein>
<evidence type="ECO:0000313" key="3">
    <source>
        <dbReference type="Proteomes" id="UP001181355"/>
    </source>
</evidence>
<dbReference type="InterPro" id="IPR038692">
    <property type="entry name" value="Cthe_2751_sf"/>
</dbReference>